<name>A0A1F7X3G0_9BACT</name>
<dbReference type="EMBL" id="MGFP01000022">
    <property type="protein sequence ID" value="OGM09511.1"/>
    <property type="molecule type" value="Genomic_DNA"/>
</dbReference>
<protein>
    <submittedName>
        <fullName evidence="2">Uncharacterized protein</fullName>
    </submittedName>
</protein>
<accession>A0A1F7X3G0</accession>
<keyword evidence="1" id="KW-0472">Membrane</keyword>
<keyword evidence="1" id="KW-0812">Transmembrane</keyword>
<comment type="caution">
    <text evidence="2">The sequence shown here is derived from an EMBL/GenBank/DDBJ whole genome shotgun (WGS) entry which is preliminary data.</text>
</comment>
<gene>
    <name evidence="2" type="ORF">A2159_02395</name>
</gene>
<dbReference type="Proteomes" id="UP000179219">
    <property type="component" value="Unassembled WGS sequence"/>
</dbReference>
<evidence type="ECO:0000256" key="1">
    <source>
        <dbReference type="SAM" id="Phobius"/>
    </source>
</evidence>
<organism evidence="2 3">
    <name type="scientific">Candidatus Woesebacteria bacterium RBG_13_34_9</name>
    <dbReference type="NCBI Taxonomy" id="1802477"/>
    <lineage>
        <taxon>Bacteria</taxon>
        <taxon>Candidatus Woeseibacteriota</taxon>
    </lineage>
</organism>
<dbReference type="AlphaFoldDB" id="A0A1F7X3G0"/>
<evidence type="ECO:0000313" key="3">
    <source>
        <dbReference type="Proteomes" id="UP000179219"/>
    </source>
</evidence>
<evidence type="ECO:0000313" key="2">
    <source>
        <dbReference type="EMBL" id="OGM09511.1"/>
    </source>
</evidence>
<keyword evidence="1" id="KW-1133">Transmembrane helix</keyword>
<reference evidence="2 3" key="1">
    <citation type="journal article" date="2016" name="Nat. Commun.">
        <title>Thousands of microbial genomes shed light on interconnected biogeochemical processes in an aquifer system.</title>
        <authorList>
            <person name="Anantharaman K."/>
            <person name="Brown C.T."/>
            <person name="Hug L.A."/>
            <person name="Sharon I."/>
            <person name="Castelle C.J."/>
            <person name="Probst A.J."/>
            <person name="Thomas B.C."/>
            <person name="Singh A."/>
            <person name="Wilkins M.J."/>
            <person name="Karaoz U."/>
            <person name="Brodie E.L."/>
            <person name="Williams K.H."/>
            <person name="Hubbard S.S."/>
            <person name="Banfield J.F."/>
        </authorList>
    </citation>
    <scope>NUCLEOTIDE SEQUENCE [LARGE SCALE GENOMIC DNA]</scope>
</reference>
<proteinExistence type="predicted"/>
<sequence length="63" mass="7519">MKKTIKWMNIKFSGGILILFYLLAILPVWILLKIYDCIKRNNSGVSWEKVKYPNNQDFYKSAY</sequence>
<feature type="transmembrane region" description="Helical" evidence="1">
    <location>
        <begin position="12"/>
        <end position="32"/>
    </location>
</feature>